<name>A0AAJ6HNJ8_9ACTN</name>
<proteinExistence type="predicted"/>
<evidence type="ECO:0000313" key="2">
    <source>
        <dbReference type="EMBL" id="WLS43302.1"/>
    </source>
</evidence>
<dbReference type="EMBL" id="CP130472">
    <property type="protein sequence ID" value="WLS43302.1"/>
    <property type="molecule type" value="Genomic_DNA"/>
</dbReference>
<accession>A0AAJ6HNJ8</accession>
<keyword evidence="3" id="KW-1185">Reference proteome</keyword>
<feature type="coiled-coil region" evidence="1">
    <location>
        <begin position="47"/>
        <end position="107"/>
    </location>
</feature>
<evidence type="ECO:0000256" key="1">
    <source>
        <dbReference type="SAM" id="Coils"/>
    </source>
</evidence>
<dbReference type="KEGG" id="mprn:Q3V37_17965"/>
<reference evidence="2 3" key="1">
    <citation type="submission" date="2023-07" db="EMBL/GenBank/DDBJ databases">
        <title>Micromonospora profundi TRM 95458 converts glycerol to a new osmotic compound.</title>
        <authorList>
            <person name="Lu D."/>
        </authorList>
    </citation>
    <scope>NUCLEOTIDE SEQUENCE [LARGE SCALE GENOMIC DNA]</scope>
    <source>
        <strain evidence="2 3">TRM95458</strain>
    </source>
</reference>
<sequence>MAAQWWEVTVPVAGAITSGLLGGWLGAHWQWRNSDRLLSKQFGENERARQAAAAEAAQARAEQLANDRALRLRDERRQVYARYLRLLDSYQKALARYATNNAEARDLDEAEQVSGPEGWADRAGELRATESGKRVLDLADQLVEQTYELMFIASSEVGLLAVELSEKARSGGDEADVADLWEEFLLKARKEIGAA</sequence>
<organism evidence="2 3">
    <name type="scientific">Micromonospora profundi</name>
    <dbReference type="NCBI Taxonomy" id="1420889"/>
    <lineage>
        <taxon>Bacteria</taxon>
        <taxon>Bacillati</taxon>
        <taxon>Actinomycetota</taxon>
        <taxon>Actinomycetes</taxon>
        <taxon>Micromonosporales</taxon>
        <taxon>Micromonosporaceae</taxon>
        <taxon>Micromonospora</taxon>
    </lineage>
</organism>
<protein>
    <submittedName>
        <fullName evidence="2">Uncharacterized protein</fullName>
    </submittedName>
</protein>
<keyword evidence="1" id="KW-0175">Coiled coil</keyword>
<gene>
    <name evidence="2" type="ORF">Q3V37_17965</name>
</gene>
<evidence type="ECO:0000313" key="3">
    <source>
        <dbReference type="Proteomes" id="UP001235874"/>
    </source>
</evidence>
<dbReference type="AlphaFoldDB" id="A0AAJ6HNJ8"/>
<dbReference type="RefSeq" id="WP_306270724.1">
    <property type="nucleotide sequence ID" value="NZ_CP130472.1"/>
</dbReference>
<dbReference type="Proteomes" id="UP001235874">
    <property type="component" value="Chromosome"/>
</dbReference>